<dbReference type="VEuPathDB" id="HostDB:ENSG00000171466"/>
<reference evidence="1" key="4">
    <citation type="submission" date="2025-08" db="UniProtKB">
        <authorList>
            <consortium name="Ensembl"/>
        </authorList>
    </citation>
    <scope>IDENTIFICATION</scope>
</reference>
<dbReference type="HGNC" id="HGNC:25950">
    <property type="gene designation" value="ZNF562"/>
</dbReference>
<reference evidence="1 2" key="1">
    <citation type="journal article" date="2001" name="Nature">
        <title>Initial sequencing and analysis of the human genome.</title>
        <authorList>
            <consortium name="International Human Genome Sequencing Consortium"/>
            <person name="Lander E.S."/>
            <person name="Linton L.M."/>
            <person name="Birren B."/>
            <person name="Nusbaum C."/>
            <person name="Zody M.C."/>
            <person name="Baldwin J."/>
            <person name="Devon K."/>
            <person name="Dewar K."/>
            <person name="Doyle M."/>
            <person name="FitzHugh W."/>
            <person name="Funke R."/>
            <person name="Gage D."/>
            <person name="Harris K."/>
            <person name="Heaford A."/>
            <person name="Howland J."/>
            <person name="Kann L."/>
            <person name="Lehoczky J."/>
            <person name="LeVine R."/>
            <person name="McEwan P."/>
            <person name="McKernan K."/>
            <person name="Meldrim J."/>
            <person name="Mesirov J.P."/>
            <person name="Miranda C."/>
            <person name="Morris W."/>
            <person name="Naylor J."/>
            <person name="Raymond C."/>
            <person name="Rosetti M."/>
            <person name="Santos R."/>
            <person name="Sheridan A."/>
            <person name="Sougnez C."/>
            <person name="Stange-Thomann N."/>
            <person name="Stojanovic N."/>
            <person name="Subramanian A."/>
            <person name="Wyman D."/>
            <person name="Rogers J."/>
            <person name="Sulston J."/>
            <person name="Ainscough R."/>
            <person name="Beck S."/>
            <person name="Bentley D."/>
            <person name="Burton J."/>
            <person name="Clee C."/>
            <person name="Carter N."/>
            <person name="Coulson A."/>
            <person name="Deadman R."/>
            <person name="Deloukas P."/>
            <person name="Dunham A."/>
            <person name="Dunham I."/>
            <person name="Durbin R."/>
            <person name="French L."/>
            <person name="Grafham D."/>
            <person name="Gregory S."/>
            <person name="Hubbard T."/>
            <person name="Humphray S."/>
            <person name="Hunt A."/>
            <person name="Jones M."/>
            <person name="Lloyd C."/>
            <person name="McMurray A."/>
            <person name="Matthews L."/>
            <person name="Mercer S."/>
            <person name="Milne S."/>
            <person name="Mullikin J.C."/>
            <person name="Mungall A."/>
            <person name="Plumb R."/>
            <person name="Ross M."/>
            <person name="Shownkeen R."/>
            <person name="Sims S."/>
            <person name="Waterston R.H."/>
            <person name="Wilson R.K."/>
            <person name="Hillier L.W."/>
            <person name="McPherson J.D."/>
            <person name="Marra M.A."/>
            <person name="Mardis E.R."/>
            <person name="Fulton L.A."/>
            <person name="Chinwalla A.T."/>
            <person name="Pepin K.H."/>
            <person name="Gish W.R."/>
            <person name="Chissoe S.L."/>
            <person name="Wendl M.C."/>
            <person name="Delehaunty K.D."/>
            <person name="Miner T.L."/>
            <person name="Delehaunty A."/>
            <person name="Kramer J.B."/>
            <person name="Cook L.L."/>
            <person name="Fulton R.S."/>
            <person name="Johnson D.L."/>
            <person name="Minx P.J."/>
            <person name="Clifton S.W."/>
            <person name="Hawkins T."/>
            <person name="Branscomb E."/>
            <person name="Predki P."/>
            <person name="Richardson P."/>
            <person name="Wenning S."/>
            <person name="Slezak T."/>
            <person name="Doggett N."/>
            <person name="Cheng J.F."/>
            <person name="Olsen A."/>
            <person name="Lucas S."/>
            <person name="Elkin C."/>
            <person name="Uberbacher E."/>
            <person name="Frazier M."/>
            <person name="Gibbs R.A."/>
            <person name="Muzny D.M."/>
            <person name="Scherer S.E."/>
            <person name="Bouck J.B."/>
            <person name="Sodergren E.J."/>
            <person name="Worley K.C."/>
            <person name="Rives C.M."/>
            <person name="Gorrell J.H."/>
            <person name="Metzker M.L."/>
            <person name="Naylor S.L."/>
            <person name="Kucherlapati R.S."/>
            <person name="Nelson D.L."/>
            <person name="Weinstock G.M."/>
            <person name="Sakaki Y."/>
            <person name="Fujiyama A."/>
            <person name="Hattori M."/>
            <person name="Yada T."/>
            <person name="Toyoda A."/>
            <person name="Itoh T."/>
            <person name="Kawagoe C."/>
            <person name="Watanabe H."/>
            <person name="Totoki Y."/>
            <person name="Taylor T."/>
            <person name="Weissenbach J."/>
            <person name="Heilig R."/>
            <person name="Saurin W."/>
            <person name="Artiguenave F."/>
            <person name="Brottier P."/>
            <person name="Bruls T."/>
            <person name="Pelletier E."/>
            <person name="Robert C."/>
            <person name="Wincker P."/>
            <person name="Smith D.R."/>
            <person name="Doucette-Stamm L."/>
            <person name="Rubenfield M."/>
            <person name="Weinstock K."/>
            <person name="Lee H.M."/>
            <person name="Dubois J."/>
            <person name="Rosenthal A."/>
            <person name="Platzer M."/>
            <person name="Nyakatura G."/>
            <person name="Taudien S."/>
            <person name="Rump A."/>
            <person name="Yang H."/>
            <person name="Yu J."/>
            <person name="Wang J."/>
            <person name="Huang G."/>
            <person name="Gu J."/>
            <person name="Hood L."/>
            <person name="Rowen L."/>
            <person name="Madan A."/>
            <person name="Qin S."/>
            <person name="Davis R.W."/>
            <person name="Federspiel N.A."/>
            <person name="Abola A.P."/>
            <person name="Proctor M.J."/>
            <person name="Myers R.M."/>
            <person name="Schmutz J."/>
            <person name="Dickson M."/>
            <person name="Grimwood J."/>
            <person name="Cox D.R."/>
            <person name="Olson M.V."/>
            <person name="Kaul R."/>
            <person name="Raymond C."/>
            <person name="Shimizu N."/>
            <person name="Kawasaki K."/>
            <person name="Minoshima S."/>
            <person name="Evans G.A."/>
            <person name="Athanasiou M."/>
            <person name="Schultz R."/>
            <person name="Roe B.A."/>
            <person name="Chen F."/>
            <person name="Pan H."/>
            <person name="Ramser J."/>
            <person name="Lehrach H."/>
            <person name="Reinhardt R."/>
            <person name="McCombie W.R."/>
            <person name="de la Bastide M."/>
            <person name="Dedhia N."/>
            <person name="Blocker H."/>
            <person name="Hornischer K."/>
            <person name="Nordsiek G."/>
            <person name="Agarwala R."/>
            <person name="Aravind L."/>
            <person name="Bailey J.A."/>
            <person name="Bateman A."/>
            <person name="Batzoglou S."/>
            <person name="Birney E."/>
            <person name="Bork P."/>
            <person name="Brown D.G."/>
            <person name="Burge C.B."/>
            <person name="Cerutti L."/>
            <person name="Chen H.C."/>
            <person name="Church D."/>
            <person name="Clamp M."/>
            <person name="Copley R.R."/>
            <person name="Doerks T."/>
            <person name="Eddy S.R."/>
            <person name="Eichler E.E."/>
            <person name="Furey T.S."/>
            <person name="Galagan J."/>
            <person name="Gilbert J.G."/>
            <person name="Harmon C."/>
            <person name="Hayashizaki Y."/>
            <person name="Haussler D."/>
            <person name="Hermjakob H."/>
            <person name="Hokamp K."/>
            <person name="Jang W."/>
            <person name="Johnson L.S."/>
            <person name="Jones T.A."/>
            <person name="Kasif S."/>
            <person name="Kaspryzk A."/>
            <person name="Kennedy S."/>
            <person name="Kent W.J."/>
            <person name="Kitts P."/>
            <person name="Koonin E.V."/>
            <person name="Korf I."/>
            <person name="Kulp D."/>
            <person name="Lancet D."/>
            <person name="Lowe T.M."/>
            <person name="McLysaght A."/>
            <person name="Mikkelsen T."/>
            <person name="Moran J.V."/>
            <person name="Mulder N."/>
            <person name="Pollara V.J."/>
            <person name="Ponting C.P."/>
            <person name="Schuler G."/>
            <person name="Schultz J."/>
            <person name="Slater G."/>
            <person name="Smit A.F."/>
            <person name="Stupka E."/>
            <person name="Szustakowski J."/>
            <person name="Thierry-Mieg D."/>
            <person name="Thierry-Mieg J."/>
            <person name="Wagner L."/>
            <person name="Wallis J."/>
            <person name="Wheeler R."/>
            <person name="Williams A."/>
            <person name="Wolf Y.I."/>
            <person name="Wolfe K.H."/>
            <person name="Yang S.P."/>
            <person name="Yeh R.F."/>
            <person name="Collins F."/>
            <person name="Guyer M.S."/>
            <person name="Peterson J."/>
            <person name="Felsenfeld A."/>
            <person name="Wetterstrand K.A."/>
            <person name="Patrinos A."/>
            <person name="Morgan M.J."/>
            <person name="de Jong P."/>
            <person name="Catanese J.J."/>
            <person name="Osoegawa K."/>
            <person name="Shizuya H."/>
            <person name="Choi S."/>
            <person name="Chen Y.J."/>
        </authorList>
    </citation>
    <scope>NUCLEOTIDE SEQUENCE [LARGE SCALE GENOMIC DNA]</scope>
</reference>
<dbReference type="GeneTree" id="ENSGT00940000162984"/>
<feature type="non-terminal residue" evidence="1">
    <location>
        <position position="10"/>
    </location>
</feature>
<sequence>MSAFDMSHGF</sequence>
<dbReference type="Ensembl" id="ENST00000585350.1">
    <property type="protein sequence ID" value="ENSP00000468775.1"/>
    <property type="gene ID" value="ENSG00000171466.10"/>
</dbReference>
<organism evidence="1 2">
    <name type="scientific">Homo sapiens</name>
    <name type="common">Human</name>
    <dbReference type="NCBI Taxonomy" id="9606"/>
    <lineage>
        <taxon>Eukaryota</taxon>
        <taxon>Metazoa</taxon>
        <taxon>Chordata</taxon>
        <taxon>Craniata</taxon>
        <taxon>Vertebrata</taxon>
        <taxon>Euteleostomi</taxon>
        <taxon>Mammalia</taxon>
        <taxon>Eutheria</taxon>
        <taxon>Euarchontoglires</taxon>
        <taxon>Primates</taxon>
        <taxon>Haplorrhini</taxon>
        <taxon>Catarrhini</taxon>
        <taxon>Hominidae</taxon>
        <taxon>Homo</taxon>
    </lineage>
</organism>
<name>A0A0G2JLJ0_HUMAN</name>
<dbReference type="OpenTargets" id="ENSG00000171466"/>
<reference evidence="1 2" key="2">
    <citation type="journal article" date="2004" name="Nature">
        <title>The DNA sequence and biology of human chromosome 19.</title>
        <authorList>
            <person name="Grimwood J."/>
            <person name="Gordon L.A."/>
            <person name="Olsen A."/>
            <person name="Terry A."/>
            <person name="Schmutz J."/>
            <person name="Lamerdin J."/>
            <person name="Hellsten U."/>
            <person name="Goodstein D."/>
            <person name="Couronne O."/>
            <person name="Tran-Gyamfi M."/>
            <person name="Aerts A."/>
            <person name="Altherr M."/>
            <person name="Ashworth L."/>
            <person name="Bajorek E."/>
            <person name="Black S."/>
            <person name="Branscomb E."/>
            <person name="Caenepeel S."/>
            <person name="Carrano A."/>
            <person name="Caoile C."/>
            <person name="Chan Y.M."/>
            <person name="Christensen M."/>
            <person name="Cleland C.A."/>
            <person name="Copeland A."/>
            <person name="Dalin E."/>
            <person name="Dehal P."/>
            <person name="Denys M."/>
            <person name="Detter J.C."/>
            <person name="Escobar J."/>
            <person name="Flowers D."/>
            <person name="Fotopulos D."/>
            <person name="Garcia C."/>
            <person name="Georgescu A.M."/>
            <person name="Glavina T."/>
            <person name="Gomez M."/>
            <person name="Gonzales E."/>
            <person name="Groza M."/>
            <person name="Hammon N."/>
            <person name="Hawkins T."/>
            <person name="Haydu L."/>
            <person name="Ho I."/>
            <person name="Huang W."/>
            <person name="Israni S."/>
            <person name="Jett J."/>
            <person name="Kadner K."/>
            <person name="Kimball H."/>
            <person name="Kobayashi A."/>
            <person name="Larionov V."/>
            <person name="Leem S.H."/>
            <person name="Lopez F."/>
            <person name="Lou Y."/>
            <person name="Lowry S."/>
            <person name="Malfatti S."/>
            <person name="Martinez D."/>
            <person name="McCready P."/>
            <person name="Medina C."/>
            <person name="Morgan J."/>
            <person name="Nelson K."/>
            <person name="Nolan M."/>
            <person name="Ovcharenko I."/>
            <person name="Pitluck S."/>
            <person name="Pollard M."/>
            <person name="Popkie A.P."/>
            <person name="Predki P."/>
            <person name="Quan G."/>
            <person name="Ramirez L."/>
            <person name="Rash S."/>
            <person name="Retterer J."/>
            <person name="Rodriguez A."/>
            <person name="Rogers S."/>
            <person name="Salamov A."/>
            <person name="Salazar A."/>
            <person name="She X."/>
            <person name="Smith D."/>
            <person name="Slezak T."/>
            <person name="Solovyev V."/>
            <person name="Thayer N."/>
            <person name="Tice H."/>
            <person name="Tsai M."/>
            <person name="Ustaszewska A."/>
            <person name="Vo N."/>
            <person name="Wagner M."/>
            <person name="Wheeler J."/>
            <person name="Wu K."/>
            <person name="Xie G."/>
            <person name="Yang J."/>
            <person name="Dubchak I."/>
            <person name="Furey T.S."/>
            <person name="DeJong P."/>
            <person name="Dickson M."/>
            <person name="Gordon D."/>
            <person name="Eichler E.E."/>
            <person name="Pennacchio L.A."/>
            <person name="Richardson P."/>
            <person name="Stubbs L."/>
            <person name="Rokhsar D.S."/>
            <person name="Myers R.M."/>
            <person name="Rubin E.M."/>
            <person name="Lucas S.M."/>
        </authorList>
    </citation>
    <scope>NUCLEOTIDE SEQUENCE [LARGE SCALE GENOMIC DNA]</scope>
</reference>
<dbReference type="Proteomes" id="UP000005640">
    <property type="component" value="Chromosome 19"/>
</dbReference>
<proteinExistence type="predicted"/>
<dbReference type="OMA" id="PFVCKEF"/>
<dbReference type="ChiTaRS" id="ZNF562">
    <property type="organism name" value="human"/>
</dbReference>
<evidence type="ECO:0000313" key="1">
    <source>
        <dbReference type="Ensembl" id="ENSP00000468775.1"/>
    </source>
</evidence>
<dbReference type="EMBL" id="AC008759">
    <property type="status" value="NOT_ANNOTATED_CDS"/>
    <property type="molecule type" value="Genomic_DNA"/>
</dbReference>
<protein>
    <submittedName>
        <fullName evidence="1">Zinc finger protein 562</fullName>
    </submittedName>
</protein>
<reference evidence="1 2" key="3">
    <citation type="journal article" date="2004" name="Nature">
        <title>Finishing the euchromatic sequence of the human genome.</title>
        <authorList>
            <consortium name="International Human Genome Sequencing Consortium"/>
        </authorList>
    </citation>
    <scope>NUCLEOTIDE SEQUENCE [LARGE SCALE GENOMIC DNA]</scope>
</reference>
<keyword evidence="2" id="KW-1185">Reference proteome</keyword>
<dbReference type="ExpressionAtlas" id="A0A0G2JLJ0">
    <property type="expression patterns" value="baseline and differential"/>
</dbReference>
<gene>
    <name evidence="1" type="primary">ZNF562</name>
</gene>
<dbReference type="Ensembl" id="ENST00000585350.1">
    <property type="protein sequence ID" value="ENSP00000468775.1"/>
    <property type="gene ID" value="ENSG00000171466.11"/>
</dbReference>
<evidence type="ECO:0000313" key="2">
    <source>
        <dbReference type="Proteomes" id="UP000005640"/>
    </source>
</evidence>
<reference evidence="1" key="5">
    <citation type="submission" date="2025-09" db="UniProtKB">
        <authorList>
            <consortium name="Ensembl"/>
        </authorList>
    </citation>
    <scope>IDENTIFICATION</scope>
</reference>
<accession>A0A0G2JLJ0</accession>
<dbReference type="Antibodypedia" id="25073">
    <property type="antibodies" value="118 antibodies from 19 providers"/>
</dbReference>
<dbReference type="Bgee" id="ENSG00000171466">
    <property type="expression patterns" value="Expressed in buccal mucosa cell and 203 other cell types or tissues"/>
</dbReference>
<dbReference type="OrthoDB" id="6077919at2759"/>